<feature type="compositionally biased region" description="Basic residues" evidence="6">
    <location>
        <begin position="703"/>
        <end position="717"/>
    </location>
</feature>
<evidence type="ECO:0000259" key="7">
    <source>
        <dbReference type="PROSITE" id="PS50102"/>
    </source>
</evidence>
<dbReference type="GeneID" id="64634456"/>
<dbReference type="Proteomes" id="UP000807769">
    <property type="component" value="Unassembled WGS sequence"/>
</dbReference>
<feature type="compositionally biased region" description="Basic and acidic residues" evidence="6">
    <location>
        <begin position="154"/>
        <end position="171"/>
    </location>
</feature>
<feature type="domain" description="RRM" evidence="7">
    <location>
        <begin position="24"/>
        <end position="104"/>
    </location>
</feature>
<feature type="domain" description="RRM" evidence="7">
    <location>
        <begin position="259"/>
        <end position="370"/>
    </location>
</feature>
<dbReference type="GO" id="GO:0003729">
    <property type="term" value="F:mRNA binding"/>
    <property type="evidence" value="ECO:0007669"/>
    <property type="project" value="TreeGrafter"/>
</dbReference>
<evidence type="ECO:0000256" key="1">
    <source>
        <dbReference type="ARBA" id="ARBA00004123"/>
    </source>
</evidence>
<gene>
    <name evidence="8" type="ORF">BJ212DRAFT_1482567</name>
</gene>
<feature type="region of interest" description="Disordered" evidence="6">
    <location>
        <begin position="492"/>
        <end position="555"/>
    </location>
</feature>
<feature type="compositionally biased region" description="Basic and acidic residues" evidence="6">
    <location>
        <begin position="103"/>
        <end position="145"/>
    </location>
</feature>
<reference evidence="8" key="1">
    <citation type="journal article" date="2020" name="New Phytol.">
        <title>Comparative genomics reveals dynamic genome evolution in host specialist ectomycorrhizal fungi.</title>
        <authorList>
            <person name="Lofgren L.A."/>
            <person name="Nguyen N.H."/>
            <person name="Vilgalys R."/>
            <person name="Ruytinx J."/>
            <person name="Liao H.L."/>
            <person name="Branco S."/>
            <person name="Kuo A."/>
            <person name="LaButti K."/>
            <person name="Lipzen A."/>
            <person name="Andreopoulos W."/>
            <person name="Pangilinan J."/>
            <person name="Riley R."/>
            <person name="Hundley H."/>
            <person name="Na H."/>
            <person name="Barry K."/>
            <person name="Grigoriev I.V."/>
            <person name="Stajich J.E."/>
            <person name="Kennedy P.G."/>
        </authorList>
    </citation>
    <scope>NUCLEOTIDE SEQUENCE</scope>
    <source>
        <strain evidence="8">MN1</strain>
    </source>
</reference>
<organism evidence="8 9">
    <name type="scientific">Suillus subaureus</name>
    <dbReference type="NCBI Taxonomy" id="48587"/>
    <lineage>
        <taxon>Eukaryota</taxon>
        <taxon>Fungi</taxon>
        <taxon>Dikarya</taxon>
        <taxon>Basidiomycota</taxon>
        <taxon>Agaricomycotina</taxon>
        <taxon>Agaricomycetes</taxon>
        <taxon>Agaricomycetidae</taxon>
        <taxon>Boletales</taxon>
        <taxon>Suillineae</taxon>
        <taxon>Suillaceae</taxon>
        <taxon>Suillus</taxon>
    </lineage>
</organism>
<dbReference type="InterPro" id="IPR035979">
    <property type="entry name" value="RBD_domain_sf"/>
</dbReference>
<name>A0A9P7E7U8_9AGAM</name>
<feature type="region of interest" description="Disordered" evidence="6">
    <location>
        <begin position="103"/>
        <end position="235"/>
    </location>
</feature>
<feature type="compositionally biased region" description="Basic and acidic residues" evidence="6">
    <location>
        <begin position="677"/>
        <end position="693"/>
    </location>
</feature>
<dbReference type="PANTHER" id="PTHR48039:SF5">
    <property type="entry name" value="RNA-BINDING PROTEIN 28"/>
    <property type="match status" value="1"/>
</dbReference>
<evidence type="ECO:0000256" key="4">
    <source>
        <dbReference type="ARBA" id="ARBA00023242"/>
    </source>
</evidence>
<keyword evidence="4" id="KW-0539">Nucleus</keyword>
<dbReference type="Gene3D" id="3.30.70.330">
    <property type="match status" value="3"/>
</dbReference>
<dbReference type="SUPFAM" id="SSF54928">
    <property type="entry name" value="RNA-binding domain, RBD"/>
    <property type="match status" value="1"/>
</dbReference>
<feature type="region of interest" description="Disordered" evidence="6">
    <location>
        <begin position="1"/>
        <end position="25"/>
    </location>
</feature>
<evidence type="ECO:0000313" key="8">
    <source>
        <dbReference type="EMBL" id="KAG1813670.1"/>
    </source>
</evidence>
<dbReference type="PROSITE" id="PS50102">
    <property type="entry name" value="RRM"/>
    <property type="match status" value="2"/>
</dbReference>
<dbReference type="InterPro" id="IPR051945">
    <property type="entry name" value="RRM_MRD1_RNA_proc_ribogen"/>
</dbReference>
<dbReference type="Pfam" id="PF00076">
    <property type="entry name" value="RRM_1"/>
    <property type="match status" value="2"/>
</dbReference>
<feature type="region of interest" description="Disordered" evidence="6">
    <location>
        <begin position="646"/>
        <end position="717"/>
    </location>
</feature>
<feature type="compositionally biased region" description="Acidic residues" evidence="6">
    <location>
        <begin position="186"/>
        <end position="213"/>
    </location>
</feature>
<sequence length="717" mass="80751">MATSLGKRRQREEDAQPSSLPHGSTLFVSNLPYDATSTDLQTTFSDLAPVRYAFVVSKKGSGESKGFGYVSFSIKEDAQTAFDTVSTEGIEINRRKLRVKWADKKMDKDKFESSKERVEKDKFRSPKEHVAKEKKGEAKNQEVIKQKAIKQKVIKQEAKKREQEVQKQEEKVELEDVNASDAESGNVEEGDVGMDNVEDSEAELSGAEDEDEQLGLHEDEHSDEDEDEDIEDDDEQEAISIEHHRRPMKPQLPQTDTGTTLFIRNIPFIATEDELRALFRTFGALRYARITVEPGTERSRGTGFVCFWNKEVADKVIEQSEILRAETMGSQQPTKNPFTLPSILTPDPSSGVAKSLVLHGRTLDVVRAVTRDQAGKLKDEGERRREKADKRNLYLLREGGKVDFIVIPVIFVNQNSPVILPNTPAASTIPPIELEKRTNSFTARRTMLRTNPSLYVSKTRLSVRQIPLFVTERTLKRLALHALRAFKDEVQKGERDGLTPEELEEATRESDEPGDSSMKPKVGKRSQGSKSKGVKQTKIVRQHERVDPVTGKGRSKGYGFIEMPRHADALRVLRWANNNPAVAPLLSTWWKEELGDLIKLEKGKGDPDEARLKRMKDELEGQVKTPKGTLIVEFSIENVQVVQRRANQNKEKPTAFTRVTKSHGETSQEPPIKKRRVAADETPAKPVREEHANDGQSIGAVIGRKRRERKAAKKGGK</sequence>
<feature type="compositionally biased region" description="Polar residues" evidence="6">
    <location>
        <begin position="16"/>
        <end position="25"/>
    </location>
</feature>
<evidence type="ECO:0000256" key="2">
    <source>
        <dbReference type="ARBA" id="ARBA00022737"/>
    </source>
</evidence>
<proteinExistence type="predicted"/>
<evidence type="ECO:0000256" key="6">
    <source>
        <dbReference type="SAM" id="MobiDB-lite"/>
    </source>
</evidence>
<keyword evidence="3 5" id="KW-0694">RNA-binding</keyword>
<dbReference type="InterPro" id="IPR000504">
    <property type="entry name" value="RRM_dom"/>
</dbReference>
<dbReference type="InterPro" id="IPR034808">
    <property type="entry name" value="Nop4p_RRM3"/>
</dbReference>
<evidence type="ECO:0000256" key="3">
    <source>
        <dbReference type="ARBA" id="ARBA00022884"/>
    </source>
</evidence>
<dbReference type="EMBL" id="JABBWG010000023">
    <property type="protein sequence ID" value="KAG1813670.1"/>
    <property type="molecule type" value="Genomic_DNA"/>
</dbReference>
<evidence type="ECO:0000313" key="9">
    <source>
        <dbReference type="Proteomes" id="UP000807769"/>
    </source>
</evidence>
<dbReference type="RefSeq" id="XP_041191431.1">
    <property type="nucleotide sequence ID" value="XM_041340440.1"/>
</dbReference>
<dbReference type="CDD" id="cd12676">
    <property type="entry name" value="RRM3_Nop4p"/>
    <property type="match status" value="1"/>
</dbReference>
<dbReference type="InterPro" id="IPR012677">
    <property type="entry name" value="Nucleotide-bd_a/b_plait_sf"/>
</dbReference>
<protein>
    <recommendedName>
        <fullName evidence="7">RRM domain-containing protein</fullName>
    </recommendedName>
</protein>
<evidence type="ECO:0000256" key="5">
    <source>
        <dbReference type="PROSITE-ProRule" id="PRU00176"/>
    </source>
</evidence>
<keyword evidence="9" id="KW-1185">Reference proteome</keyword>
<comment type="caution">
    <text evidence="8">The sequence shown here is derived from an EMBL/GenBank/DDBJ whole genome shotgun (WGS) entry which is preliminary data.</text>
</comment>
<accession>A0A9P7E7U8</accession>
<dbReference type="SMART" id="SM00360">
    <property type="entry name" value="RRM"/>
    <property type="match status" value="3"/>
</dbReference>
<dbReference type="GO" id="GO:0005730">
    <property type="term" value="C:nucleolus"/>
    <property type="evidence" value="ECO:0007669"/>
    <property type="project" value="TreeGrafter"/>
</dbReference>
<feature type="compositionally biased region" description="Acidic residues" evidence="6">
    <location>
        <begin position="221"/>
        <end position="235"/>
    </location>
</feature>
<keyword evidence="2" id="KW-0677">Repeat</keyword>
<dbReference type="FunFam" id="3.30.70.330:FF:000406">
    <property type="entry name" value="Related to Nucleolar protein NOP4"/>
    <property type="match status" value="1"/>
</dbReference>
<dbReference type="AlphaFoldDB" id="A0A9P7E7U8"/>
<dbReference type="OrthoDB" id="267048at2759"/>
<dbReference type="PANTHER" id="PTHR48039">
    <property type="entry name" value="RNA-BINDING MOTIF PROTEIN 14B"/>
    <property type="match status" value="1"/>
</dbReference>
<comment type="subcellular location">
    <subcellularLocation>
        <location evidence="1">Nucleus</location>
    </subcellularLocation>
</comment>